<dbReference type="PRINTS" id="PR00503">
    <property type="entry name" value="BROMODOMAIN"/>
</dbReference>
<evidence type="ECO:0000259" key="17">
    <source>
        <dbReference type="PROSITE" id="PS51186"/>
    </source>
</evidence>
<proteinExistence type="inferred from homology"/>
<dbReference type="GO" id="GO:0070461">
    <property type="term" value="C:SAGA-type complex"/>
    <property type="evidence" value="ECO:0007669"/>
    <property type="project" value="UniProtKB-ARBA"/>
</dbReference>
<dbReference type="PROSITE" id="PS00633">
    <property type="entry name" value="BROMODOMAIN_1"/>
    <property type="match status" value="1"/>
</dbReference>
<dbReference type="PROSITE" id="PS50014">
    <property type="entry name" value="BROMODOMAIN_2"/>
    <property type="match status" value="1"/>
</dbReference>
<dbReference type="InterPro" id="IPR016181">
    <property type="entry name" value="Acyl_CoA_acyltransferase"/>
</dbReference>
<keyword evidence="12" id="KW-0012">Acyltransferase</keyword>
<evidence type="ECO:0000256" key="10">
    <source>
        <dbReference type="ARBA" id="ARBA00023163"/>
    </source>
</evidence>
<dbReference type="InterPro" id="IPR036427">
    <property type="entry name" value="Bromodomain-like_sf"/>
</dbReference>
<dbReference type="GO" id="GO:0005634">
    <property type="term" value="C:nucleus"/>
    <property type="evidence" value="ECO:0007669"/>
    <property type="project" value="UniProtKB-SubCell"/>
</dbReference>
<dbReference type="SUPFAM" id="SSF47370">
    <property type="entry name" value="Bromodomain"/>
    <property type="match status" value="1"/>
</dbReference>
<evidence type="ECO:0000256" key="9">
    <source>
        <dbReference type="ARBA" id="ARBA00023159"/>
    </source>
</evidence>
<dbReference type="SUPFAM" id="SSF55729">
    <property type="entry name" value="Acyl-CoA N-acyltransferases (Nat)"/>
    <property type="match status" value="1"/>
</dbReference>
<evidence type="ECO:0000256" key="15">
    <source>
        <dbReference type="SAM" id="MobiDB-lite"/>
    </source>
</evidence>
<evidence type="ECO:0000259" key="16">
    <source>
        <dbReference type="PROSITE" id="PS50014"/>
    </source>
</evidence>
<evidence type="ECO:0000256" key="8">
    <source>
        <dbReference type="ARBA" id="ARBA00023117"/>
    </source>
</evidence>
<feature type="compositionally biased region" description="Basic and acidic residues" evidence="15">
    <location>
        <begin position="588"/>
        <end position="597"/>
    </location>
</feature>
<evidence type="ECO:0000313" key="19">
    <source>
        <dbReference type="Proteomes" id="UP001221413"/>
    </source>
</evidence>
<keyword evidence="8 14" id="KW-0103">Bromodomain</keyword>
<dbReference type="InterPro" id="IPR037800">
    <property type="entry name" value="GCN5"/>
</dbReference>
<evidence type="ECO:0000256" key="7">
    <source>
        <dbReference type="ARBA" id="ARBA00023015"/>
    </source>
</evidence>
<dbReference type="Pfam" id="PF00439">
    <property type="entry name" value="Bromodomain"/>
    <property type="match status" value="1"/>
</dbReference>
<dbReference type="InterPro" id="IPR000182">
    <property type="entry name" value="GNAT_dom"/>
</dbReference>
<feature type="domain" description="N-acetyltransferase" evidence="17">
    <location>
        <begin position="654"/>
        <end position="809"/>
    </location>
</feature>
<reference evidence="18" key="1">
    <citation type="submission" date="2023-01" db="EMBL/GenBank/DDBJ databases">
        <title>The chitinases involved in constricting ring structure development in the nematode-trapping fungus Drechslerella dactyloides.</title>
        <authorList>
            <person name="Wang R."/>
            <person name="Zhang L."/>
            <person name="Tang P."/>
            <person name="Li S."/>
            <person name="Liang L."/>
        </authorList>
    </citation>
    <scope>NUCLEOTIDE SEQUENCE</scope>
    <source>
        <strain evidence="18">YMF1.00031</strain>
    </source>
</reference>
<evidence type="ECO:0000313" key="18">
    <source>
        <dbReference type="EMBL" id="KAJ6261732.1"/>
    </source>
</evidence>
<feature type="region of interest" description="Disordered" evidence="15">
    <location>
        <begin position="1"/>
        <end position="29"/>
    </location>
</feature>
<gene>
    <name evidence="18" type="ORF">Dda_2530</name>
</gene>
<evidence type="ECO:0000256" key="11">
    <source>
        <dbReference type="ARBA" id="ARBA00023242"/>
    </source>
</evidence>
<protein>
    <recommendedName>
        <fullName evidence="4">Histone acetyltransferase GCN5</fullName>
        <ecNumber evidence="3">2.3.1.48</ecNumber>
    </recommendedName>
</protein>
<dbReference type="PANTHER" id="PTHR45750:SF3">
    <property type="entry name" value="HISTONE ACETYLTRANSFERASE"/>
    <property type="match status" value="1"/>
</dbReference>
<feature type="region of interest" description="Disordered" evidence="15">
    <location>
        <begin position="570"/>
        <end position="633"/>
    </location>
</feature>
<feature type="region of interest" description="Disordered" evidence="15">
    <location>
        <begin position="474"/>
        <end position="502"/>
    </location>
</feature>
<keyword evidence="10" id="KW-0804">Transcription</keyword>
<dbReference type="CDD" id="cd04301">
    <property type="entry name" value="NAT_SF"/>
    <property type="match status" value="1"/>
</dbReference>
<feature type="compositionally biased region" description="Pro residues" evidence="15">
    <location>
        <begin position="482"/>
        <end position="500"/>
    </location>
</feature>
<dbReference type="GO" id="GO:0010484">
    <property type="term" value="F:histone H3 acetyltransferase activity"/>
    <property type="evidence" value="ECO:0007669"/>
    <property type="project" value="TreeGrafter"/>
</dbReference>
<dbReference type="EC" id="2.3.1.48" evidence="3"/>
<dbReference type="InterPro" id="IPR001487">
    <property type="entry name" value="Bromodomain"/>
</dbReference>
<dbReference type="FunFam" id="3.40.630.30:FF:000004">
    <property type="entry name" value="Histone acetyltransferase KAT2A"/>
    <property type="match status" value="1"/>
</dbReference>
<evidence type="ECO:0000256" key="2">
    <source>
        <dbReference type="ARBA" id="ARBA00008607"/>
    </source>
</evidence>
<dbReference type="SMART" id="SM00297">
    <property type="entry name" value="BROMO"/>
    <property type="match status" value="1"/>
</dbReference>
<name>A0AAD6J440_DREDA</name>
<feature type="region of interest" description="Disordered" evidence="15">
    <location>
        <begin position="182"/>
        <end position="206"/>
    </location>
</feature>
<dbReference type="GO" id="GO:0045944">
    <property type="term" value="P:positive regulation of transcription by RNA polymerase II"/>
    <property type="evidence" value="ECO:0007669"/>
    <property type="project" value="TreeGrafter"/>
</dbReference>
<keyword evidence="11" id="KW-0539">Nucleus</keyword>
<evidence type="ECO:0000256" key="1">
    <source>
        <dbReference type="ARBA" id="ARBA00004123"/>
    </source>
</evidence>
<dbReference type="PROSITE" id="PS51186">
    <property type="entry name" value="GNAT"/>
    <property type="match status" value="1"/>
</dbReference>
<dbReference type="Gene3D" id="3.40.630.30">
    <property type="match status" value="1"/>
</dbReference>
<dbReference type="Proteomes" id="UP001221413">
    <property type="component" value="Unassembled WGS sequence"/>
</dbReference>
<evidence type="ECO:0000256" key="12">
    <source>
        <dbReference type="ARBA" id="ARBA00023315"/>
    </source>
</evidence>
<keyword evidence="5" id="KW-0808">Transferase</keyword>
<evidence type="ECO:0000256" key="5">
    <source>
        <dbReference type="ARBA" id="ARBA00022679"/>
    </source>
</evidence>
<evidence type="ECO:0000256" key="13">
    <source>
        <dbReference type="ARBA" id="ARBA00048017"/>
    </source>
</evidence>
<evidence type="ECO:0000256" key="4">
    <source>
        <dbReference type="ARBA" id="ARBA00019713"/>
    </source>
</evidence>
<dbReference type="EMBL" id="JAQGDS010000003">
    <property type="protein sequence ID" value="KAJ6261732.1"/>
    <property type="molecule type" value="Genomic_DNA"/>
</dbReference>
<comment type="caution">
    <text evidence="18">The sequence shown here is derived from an EMBL/GenBank/DDBJ whole genome shotgun (WGS) entry which is preliminary data.</text>
</comment>
<comment type="similarity">
    <text evidence="2">Belongs to the acetyltransferase family. GCN5 subfamily.</text>
</comment>
<evidence type="ECO:0000256" key="6">
    <source>
        <dbReference type="ARBA" id="ARBA00022853"/>
    </source>
</evidence>
<keyword evidence="19" id="KW-1185">Reference proteome</keyword>
<comment type="subcellular location">
    <subcellularLocation>
        <location evidence="1">Nucleus</location>
    </subcellularLocation>
</comment>
<dbReference type="FunFam" id="1.20.920.10:FF:000046">
    <property type="entry name" value="Histone acetyltransferase GCN5"/>
    <property type="match status" value="1"/>
</dbReference>
<accession>A0AAD6J440</accession>
<dbReference type="Gene3D" id="1.20.920.10">
    <property type="entry name" value="Bromodomain-like"/>
    <property type="match status" value="1"/>
</dbReference>
<comment type="catalytic activity">
    <reaction evidence="13">
        <text>L-lysyl-[protein] + acetyl-CoA = N(6)-acetyl-L-lysyl-[protein] + CoA + H(+)</text>
        <dbReference type="Rhea" id="RHEA:45948"/>
        <dbReference type="Rhea" id="RHEA-COMP:9752"/>
        <dbReference type="Rhea" id="RHEA-COMP:10731"/>
        <dbReference type="ChEBI" id="CHEBI:15378"/>
        <dbReference type="ChEBI" id="CHEBI:29969"/>
        <dbReference type="ChEBI" id="CHEBI:57287"/>
        <dbReference type="ChEBI" id="CHEBI:57288"/>
        <dbReference type="ChEBI" id="CHEBI:61930"/>
        <dbReference type="EC" id="2.3.1.48"/>
    </reaction>
</comment>
<dbReference type="AlphaFoldDB" id="A0AAD6J440"/>
<keyword evidence="6" id="KW-0156">Chromatin regulator</keyword>
<sequence>MEQQASQYAPLELPHAQAPDHQQQTSDDITARQRELEEGQQRIAVKVYYPPSLWPFGQSPEDFYDHPRFREHNRFTVPILESSLDIPDGRYFDEIHAHGEYPKSKLYNEEQIVLNHLREDNIVEKSTPQNSCPLLLLLFILLLLLLLLSSSSSSSSSSPPPIINFPSTPATGMCYHLITTSDMDDERSQGPPDQQDPEETPARPERMARMAPRENTGAGLVTITISKPGPITAAASVTIAATTEEEELQGAPAPAQDTDFTRHDFIRAVLNMLGLIIGQAGLWAPSTAAGLVSMAFFWQVGQPPESQPAAAAPAPAPQWTWLELVRFVVAVAGFIIDMTGLLHAAGTLATGWLVGLRLDPLTPTHSCHHHRHPRTHLDTHTNINITINTIVTSTNIIIITTMTTTAAAAAAAAAEAAAEATAAAEAAAAATAAAEAAAAAAAAAEAAAAAAAAAAAEAEAAAAEAEAEAAAAEAEAAAAAAAPPPPPPSAPAPAPAPAAPAPAAGWTRADRLRFVLALMVFVASIVALYVDSKSLSYATALLRFVNHLPPSFLPHQSSAATFRHRRAPFPAASPTHHHHRITMAPSITKDEQKRKQSEDDDVAMTEPSPKRLKSVDPASPDASLPAGDEEERPAKTVIQFKEKPAVIEERTGAIEFRVVANDNQRESMIILTGLKCIFQKQLPKMPRDYIARLVYDRTHLSMAIVKKPLEVVGGITYRPFKGRKFAEIVFCAISSDQQVKGYGAHLMSHLKDYVKATSDVMYFLTYADNYAIGYFKKQGFTKEITLDRSIWMGYIKDYEGGTLMQCSMLPRIKYLEAGKMLAKQKECVHAKIRAISRSHIVYPPPKQWKNGIAKIDPLAITAIKESGWSPEMDELARQPKHAPHFAQLQHILNEMQNHASAWPFQRPVSREDVADYYEVIKEPMDLETMENRLEADYYATPEDFIRDAKLIFNNCRSYNNETTTYYKNANKLEKFLFSKLKEIPEWSMTRPSTPTAPLNLRPNNPAGPIRREPHGAQTACNILPTVTLAVNPPADSPFDELATYT</sequence>
<feature type="domain" description="Bromo" evidence="16">
    <location>
        <begin position="896"/>
        <end position="966"/>
    </location>
</feature>
<dbReference type="PANTHER" id="PTHR45750">
    <property type="entry name" value="GH11602P"/>
    <property type="match status" value="1"/>
</dbReference>
<dbReference type="InterPro" id="IPR018359">
    <property type="entry name" value="Bromodomain_CS"/>
</dbReference>
<organism evidence="18 19">
    <name type="scientific">Drechslerella dactyloides</name>
    <name type="common">Nematode-trapping fungus</name>
    <name type="synonym">Arthrobotrys dactyloides</name>
    <dbReference type="NCBI Taxonomy" id="74499"/>
    <lineage>
        <taxon>Eukaryota</taxon>
        <taxon>Fungi</taxon>
        <taxon>Dikarya</taxon>
        <taxon>Ascomycota</taxon>
        <taxon>Pezizomycotina</taxon>
        <taxon>Orbiliomycetes</taxon>
        <taxon>Orbiliales</taxon>
        <taxon>Orbiliaceae</taxon>
        <taxon>Drechslerella</taxon>
    </lineage>
</organism>
<evidence type="ECO:0000256" key="14">
    <source>
        <dbReference type="PROSITE-ProRule" id="PRU00035"/>
    </source>
</evidence>
<dbReference type="Pfam" id="PF00583">
    <property type="entry name" value="Acetyltransf_1"/>
    <property type="match status" value="1"/>
</dbReference>
<keyword evidence="7" id="KW-0805">Transcription regulation</keyword>
<dbReference type="CDD" id="cd05509">
    <property type="entry name" value="Bromo_gcn5_like"/>
    <property type="match status" value="1"/>
</dbReference>
<evidence type="ECO:0000256" key="3">
    <source>
        <dbReference type="ARBA" id="ARBA00013184"/>
    </source>
</evidence>
<keyword evidence="9" id="KW-0010">Activator</keyword>